<dbReference type="EMBL" id="JAAHFQ010000050">
    <property type="protein sequence ID" value="NER26794.1"/>
    <property type="molecule type" value="Genomic_DNA"/>
</dbReference>
<accession>A0A6B3N9N7</accession>
<gene>
    <name evidence="2" type="ORF">F6J89_03985</name>
</gene>
<evidence type="ECO:0000313" key="2">
    <source>
        <dbReference type="EMBL" id="NER26794.1"/>
    </source>
</evidence>
<feature type="compositionally biased region" description="Polar residues" evidence="1">
    <location>
        <begin position="81"/>
        <end position="122"/>
    </location>
</feature>
<name>A0A6B3N9N7_9CYAN</name>
<feature type="region of interest" description="Disordered" evidence="1">
    <location>
        <begin position="81"/>
        <end position="130"/>
    </location>
</feature>
<evidence type="ECO:0000256" key="1">
    <source>
        <dbReference type="SAM" id="MobiDB-lite"/>
    </source>
</evidence>
<protein>
    <submittedName>
        <fullName evidence="2">Uncharacterized protein</fullName>
    </submittedName>
</protein>
<reference evidence="2" key="1">
    <citation type="submission" date="2019-11" db="EMBL/GenBank/DDBJ databases">
        <title>Genomic insights into an expanded diversity of filamentous marine cyanobacteria reveals the extraordinary biosynthetic potential of Moorea and Okeania.</title>
        <authorList>
            <person name="Ferreira Leao T."/>
            <person name="Wang M."/>
            <person name="Moss N."/>
            <person name="Da Silva R."/>
            <person name="Sanders J."/>
            <person name="Nurk S."/>
            <person name="Gurevich A."/>
            <person name="Humphrey G."/>
            <person name="Reher R."/>
            <person name="Zhu Q."/>
            <person name="Belda-Ferre P."/>
            <person name="Glukhov E."/>
            <person name="Rex R."/>
            <person name="Dorrestein P.C."/>
            <person name="Knight R."/>
            <person name="Pevzner P."/>
            <person name="Gerwick W.H."/>
            <person name="Gerwick L."/>
        </authorList>
    </citation>
    <scope>NUCLEOTIDE SEQUENCE</scope>
    <source>
        <strain evidence="2">SIO1C4</strain>
    </source>
</reference>
<sequence length="130" mass="14523">MSSNYPIIETQMRLIRALQKGYVEALEAGDWQAADYRCSHLNKLCEGLNHLSQLLPKENSLPEAIVPRNVRNANGWVSTIRSHNSNHALTQSSDNGDKPSNSPSLPAETTRNEWGNGLQSMDQPPIDEVW</sequence>
<proteinExistence type="predicted"/>
<dbReference type="AlphaFoldDB" id="A0A6B3N9N7"/>
<organism evidence="2">
    <name type="scientific">Symploca sp. SIO1C4</name>
    <dbReference type="NCBI Taxonomy" id="2607765"/>
    <lineage>
        <taxon>Bacteria</taxon>
        <taxon>Bacillati</taxon>
        <taxon>Cyanobacteriota</taxon>
        <taxon>Cyanophyceae</taxon>
        <taxon>Coleofasciculales</taxon>
        <taxon>Coleofasciculaceae</taxon>
        <taxon>Symploca</taxon>
    </lineage>
</organism>
<comment type="caution">
    <text evidence="2">The sequence shown here is derived from an EMBL/GenBank/DDBJ whole genome shotgun (WGS) entry which is preliminary data.</text>
</comment>